<dbReference type="Proteomes" id="UP001530377">
    <property type="component" value="Unassembled WGS sequence"/>
</dbReference>
<reference evidence="7 8" key="1">
    <citation type="submission" date="2024-10" db="EMBL/GenBank/DDBJ databases">
        <title>Updated reference genomes for cyclostephanoid diatoms.</title>
        <authorList>
            <person name="Roberts W.R."/>
            <person name="Alverson A.J."/>
        </authorList>
    </citation>
    <scope>NUCLEOTIDE SEQUENCE [LARGE SCALE GENOMIC DNA]</scope>
    <source>
        <strain evidence="7 8">AJA228-03</strain>
    </source>
</reference>
<evidence type="ECO:0000256" key="4">
    <source>
        <dbReference type="ARBA" id="ARBA00022723"/>
    </source>
</evidence>
<dbReference type="SUPFAM" id="SSF48113">
    <property type="entry name" value="Heme-dependent peroxidases"/>
    <property type="match status" value="1"/>
</dbReference>
<dbReference type="GO" id="GO:0004601">
    <property type="term" value="F:peroxidase activity"/>
    <property type="evidence" value="ECO:0007669"/>
    <property type="project" value="UniProtKB-KW"/>
</dbReference>
<evidence type="ECO:0000256" key="2">
    <source>
        <dbReference type="ARBA" id="ARBA00022559"/>
    </source>
</evidence>
<evidence type="ECO:0000313" key="8">
    <source>
        <dbReference type="Proteomes" id="UP001530377"/>
    </source>
</evidence>
<keyword evidence="3" id="KW-0349">Heme</keyword>
<keyword evidence="8" id="KW-1185">Reference proteome</keyword>
<dbReference type="InterPro" id="IPR000763">
    <property type="entry name" value="Catalase_peroxidase"/>
</dbReference>
<dbReference type="InterPro" id="IPR010255">
    <property type="entry name" value="Haem_peroxidase_sf"/>
</dbReference>
<accession>A0ABD3R7Y7</accession>
<comment type="caution">
    <text evidence="7">The sequence shown here is derived from an EMBL/GenBank/DDBJ whole genome shotgun (WGS) entry which is preliminary data.</text>
</comment>
<keyword evidence="5" id="KW-0560">Oxidoreductase</keyword>
<evidence type="ECO:0000313" key="7">
    <source>
        <dbReference type="EMBL" id="KAL3808877.1"/>
    </source>
</evidence>
<keyword evidence="6" id="KW-0408">Iron</keyword>
<keyword evidence="2" id="KW-0575">Peroxidase</keyword>
<protein>
    <submittedName>
        <fullName evidence="7">Uncharacterized protein</fullName>
    </submittedName>
</protein>
<evidence type="ECO:0000256" key="3">
    <source>
        <dbReference type="ARBA" id="ARBA00022617"/>
    </source>
</evidence>
<keyword evidence="4" id="KW-0479">Metal-binding</keyword>
<dbReference type="PANTHER" id="PTHR30555:SF0">
    <property type="entry name" value="CATALASE-PEROXIDASE"/>
    <property type="match status" value="1"/>
</dbReference>
<organism evidence="7 8">
    <name type="scientific">Cyclostephanos tholiformis</name>
    <dbReference type="NCBI Taxonomy" id="382380"/>
    <lineage>
        <taxon>Eukaryota</taxon>
        <taxon>Sar</taxon>
        <taxon>Stramenopiles</taxon>
        <taxon>Ochrophyta</taxon>
        <taxon>Bacillariophyta</taxon>
        <taxon>Coscinodiscophyceae</taxon>
        <taxon>Thalassiosirophycidae</taxon>
        <taxon>Stephanodiscales</taxon>
        <taxon>Stephanodiscaceae</taxon>
        <taxon>Cyclostephanos</taxon>
    </lineage>
</organism>
<dbReference type="Gene3D" id="1.10.520.10">
    <property type="match status" value="1"/>
</dbReference>
<dbReference type="EMBL" id="JALLPB020000464">
    <property type="protein sequence ID" value="KAL3808877.1"/>
    <property type="molecule type" value="Genomic_DNA"/>
</dbReference>
<dbReference type="AlphaFoldDB" id="A0ABD3R7Y7"/>
<dbReference type="GO" id="GO:0046872">
    <property type="term" value="F:metal ion binding"/>
    <property type="evidence" value="ECO:0007669"/>
    <property type="project" value="UniProtKB-KW"/>
</dbReference>
<name>A0ABD3R7Y7_9STRA</name>
<feature type="non-terminal residue" evidence="7">
    <location>
        <position position="1"/>
    </location>
</feature>
<dbReference type="PANTHER" id="PTHR30555">
    <property type="entry name" value="HYDROPEROXIDASE I, BIFUNCTIONAL CATALASE-PEROXIDASE"/>
    <property type="match status" value="1"/>
</dbReference>
<evidence type="ECO:0000256" key="6">
    <source>
        <dbReference type="ARBA" id="ARBA00023004"/>
    </source>
</evidence>
<comment type="cofactor">
    <cofactor evidence="1">
        <name>heme b</name>
        <dbReference type="ChEBI" id="CHEBI:60344"/>
    </cofactor>
</comment>
<sequence>LTALTCVELCDIIPKSIQFCFIAMTNPDDKLPYHCKSIGDSEVIRKPMTVHDWWPDTLNLSHYHAPFPHSTSLLLRFDGHGGGNSGNICLLPLNSWPDNGFHDKACMYILWPIKQKYGQSISNLTWLV</sequence>
<gene>
    <name evidence="7" type="ORF">ACHAXA_004164</name>
</gene>
<evidence type="ECO:0000256" key="5">
    <source>
        <dbReference type="ARBA" id="ARBA00023002"/>
    </source>
</evidence>
<evidence type="ECO:0000256" key="1">
    <source>
        <dbReference type="ARBA" id="ARBA00001970"/>
    </source>
</evidence>
<proteinExistence type="predicted"/>